<reference evidence="12 14" key="1">
    <citation type="submission" date="2007-08" db="EMBL/GenBank/DDBJ databases">
        <title>Draft genome sequence of Clostridium leptum (DSM 753).</title>
        <authorList>
            <person name="Sudarsanam P."/>
            <person name="Ley R."/>
            <person name="Guruge J."/>
            <person name="Turnbaugh P.J."/>
            <person name="Mahowald M."/>
            <person name="Liep D."/>
            <person name="Gordon J."/>
        </authorList>
    </citation>
    <scope>NUCLEOTIDE SEQUENCE [LARGE SCALE GENOMIC DNA]</scope>
    <source>
        <strain evidence="12 14">DSM 753</strain>
    </source>
</reference>
<dbReference type="HOGENOM" id="CLU_058969_0_0_9"/>
<dbReference type="PROSITE" id="PS51379">
    <property type="entry name" value="4FE4S_FER_2"/>
    <property type="match status" value="1"/>
</dbReference>
<dbReference type="PANTHER" id="PTHR30352">
    <property type="entry name" value="PYRUVATE FORMATE-LYASE-ACTIVATING ENZYME"/>
    <property type="match status" value="1"/>
</dbReference>
<dbReference type="SFLD" id="SFLDG01118">
    <property type="entry name" value="activating_enzymes__group_2"/>
    <property type="match status" value="1"/>
</dbReference>
<organism evidence="12 14">
    <name type="scientific">[Clostridium] leptum DSM 753</name>
    <dbReference type="NCBI Taxonomy" id="428125"/>
    <lineage>
        <taxon>Bacteria</taxon>
        <taxon>Bacillati</taxon>
        <taxon>Bacillota</taxon>
        <taxon>Clostridia</taxon>
        <taxon>Eubacteriales</taxon>
        <taxon>Oscillospiraceae</taxon>
        <taxon>Oscillospiraceae incertae sedis</taxon>
    </lineage>
</organism>
<dbReference type="PROSITE" id="PS01087">
    <property type="entry name" value="RADICAL_ACTIVATING"/>
    <property type="match status" value="1"/>
</dbReference>
<evidence type="ECO:0000313" key="12">
    <source>
        <dbReference type="EMBL" id="EDO59989.1"/>
    </source>
</evidence>
<keyword evidence="8" id="KW-0411">Iron-sulfur</keyword>
<evidence type="ECO:0000256" key="9">
    <source>
        <dbReference type="ARBA" id="ARBA00047365"/>
    </source>
</evidence>
<dbReference type="Pfam" id="PF00037">
    <property type="entry name" value="Fer4"/>
    <property type="match status" value="1"/>
</dbReference>
<dbReference type="SFLD" id="SFLDS00029">
    <property type="entry name" value="Radical_SAM"/>
    <property type="match status" value="1"/>
</dbReference>
<evidence type="ECO:0000256" key="3">
    <source>
        <dbReference type="ARBA" id="ARBA00022485"/>
    </source>
</evidence>
<comment type="cofactor">
    <cofactor evidence="1">
        <name>[4Fe-4S] cluster</name>
        <dbReference type="ChEBI" id="CHEBI:49883"/>
    </cofactor>
</comment>
<dbReference type="InterPro" id="IPR001989">
    <property type="entry name" value="Radical_activat_CS"/>
</dbReference>
<feature type="domain" description="4Fe-4S ferredoxin-type" evidence="10">
    <location>
        <begin position="54"/>
        <end position="83"/>
    </location>
</feature>
<protein>
    <submittedName>
        <fullName evidence="12 13">Glycyl-radical enzyme activating protein</fullName>
        <ecNumber evidence="12">1.97.1.-</ecNumber>
    </submittedName>
</protein>
<evidence type="ECO:0000256" key="5">
    <source>
        <dbReference type="ARBA" id="ARBA00022723"/>
    </source>
</evidence>
<keyword evidence="5" id="KW-0479">Metal-binding</keyword>
<dbReference type="CDD" id="cd01335">
    <property type="entry name" value="Radical_SAM"/>
    <property type="match status" value="1"/>
</dbReference>
<dbReference type="Pfam" id="PF04055">
    <property type="entry name" value="Radical_SAM"/>
    <property type="match status" value="1"/>
</dbReference>
<dbReference type="Gene3D" id="3.20.20.70">
    <property type="entry name" value="Aldolase class I"/>
    <property type="match status" value="1"/>
</dbReference>
<evidence type="ECO:0000256" key="4">
    <source>
        <dbReference type="ARBA" id="ARBA00022691"/>
    </source>
</evidence>
<evidence type="ECO:0000256" key="6">
    <source>
        <dbReference type="ARBA" id="ARBA00023002"/>
    </source>
</evidence>
<dbReference type="EMBL" id="ABCB02000020">
    <property type="protein sequence ID" value="EDO59989.1"/>
    <property type="molecule type" value="Genomic_DNA"/>
</dbReference>
<gene>
    <name evidence="13" type="ORF">CH238_03310</name>
    <name evidence="12" type="ORF">CLOLEP_02806</name>
</gene>
<dbReference type="PROSITE" id="PS51918">
    <property type="entry name" value="RADICAL_SAM"/>
    <property type="match status" value="1"/>
</dbReference>
<name>A7VW42_9FIRM</name>
<reference evidence="13 15" key="3">
    <citation type="submission" date="2017-07" db="EMBL/GenBank/DDBJ databases">
        <title>Prevalence of linear plasmids in Cutibacterium (Propionibacterium) acnes isolates obtained from prostatic tissue.</title>
        <authorList>
            <person name="Davidsson S."/>
            <person name="Carlsson J."/>
            <person name="Molling P."/>
            <person name="Andren O."/>
            <person name="Andersson S.-O."/>
            <person name="Brzuszkiewicz E."/>
            <person name="Poehlein A."/>
            <person name="Al-Zeer M."/>
            <person name="Brinkmann V."/>
            <person name="Scavenius C."/>
            <person name="Nazipi S."/>
            <person name="Soderquist B."/>
            <person name="Bruggemann H."/>
        </authorList>
    </citation>
    <scope>NUCLEOTIDE SEQUENCE [LARGE SCALE GENOMIC DNA]</scope>
    <source>
        <strain evidence="13 15">DSM 753</strain>
    </source>
</reference>
<dbReference type="SFLD" id="SFLDG01066">
    <property type="entry name" value="organic_radical-activating_enz"/>
    <property type="match status" value="1"/>
</dbReference>
<dbReference type="InterPro" id="IPR058240">
    <property type="entry name" value="rSAM_sf"/>
</dbReference>
<evidence type="ECO:0000256" key="8">
    <source>
        <dbReference type="ARBA" id="ARBA00023014"/>
    </source>
</evidence>
<evidence type="ECO:0000256" key="2">
    <source>
        <dbReference type="ARBA" id="ARBA00009777"/>
    </source>
</evidence>
<keyword evidence="7" id="KW-0408">Iron</keyword>
<dbReference type="AlphaFoldDB" id="A7VW42"/>
<dbReference type="PANTHER" id="PTHR30352:SF4">
    <property type="entry name" value="PYRUVATE FORMATE-LYASE 2-ACTIVATING ENZYME"/>
    <property type="match status" value="1"/>
</dbReference>
<dbReference type="EC" id="1.97.1.-" evidence="12"/>
<sequence length="284" mass="31712">MTQMKQEQEIMGMVTDIQRFSVHDGPGIRTTVFLKGCNMDCAWCHNPETISFEPEMIVDESKCIGCGKCDEGCYSGAKRWVGTQKTVGQVLKEVLLDQPYYGEDGGVTISGGEPTCQPVFTRELLKACKEAGISCGVESNLSVDWAILKEIASLCDVFMCDLKIWDSDLHKKYTRVGNERIIENLKKLDMIGIPIILRTPIIPGINDNAEQIKPIAQLAATLKNLKYYELLPYHPLGLSKKLAGKEQKPRFEKPPKETMSALAQLAKEQKLPVRVASVNIFEEE</sequence>
<accession>A7VW42</accession>
<keyword evidence="4" id="KW-0949">S-adenosyl-L-methionine</keyword>
<dbReference type="Proteomes" id="UP000003490">
    <property type="component" value="Unassembled WGS sequence"/>
</dbReference>
<keyword evidence="6 12" id="KW-0560">Oxidoreductase</keyword>
<dbReference type="InterPro" id="IPR012839">
    <property type="entry name" value="Organic_radical_activase"/>
</dbReference>
<comment type="similarity">
    <text evidence="2">Belongs to the organic radical-activating enzymes family.</text>
</comment>
<evidence type="ECO:0000256" key="7">
    <source>
        <dbReference type="ARBA" id="ARBA00023004"/>
    </source>
</evidence>
<evidence type="ECO:0000259" key="10">
    <source>
        <dbReference type="PROSITE" id="PS51379"/>
    </source>
</evidence>
<evidence type="ECO:0000259" key="11">
    <source>
        <dbReference type="PROSITE" id="PS51918"/>
    </source>
</evidence>
<evidence type="ECO:0000313" key="15">
    <source>
        <dbReference type="Proteomes" id="UP000220611"/>
    </source>
</evidence>
<dbReference type="PIRSF" id="PIRSF000371">
    <property type="entry name" value="PFL_act_enz"/>
    <property type="match status" value="1"/>
</dbReference>
<dbReference type="InterPro" id="IPR007197">
    <property type="entry name" value="rSAM"/>
</dbReference>
<evidence type="ECO:0000256" key="1">
    <source>
        <dbReference type="ARBA" id="ARBA00001966"/>
    </source>
</evidence>
<dbReference type="GO" id="GO:0051539">
    <property type="term" value="F:4 iron, 4 sulfur cluster binding"/>
    <property type="evidence" value="ECO:0007669"/>
    <property type="project" value="UniProtKB-KW"/>
</dbReference>
<evidence type="ECO:0000313" key="13">
    <source>
        <dbReference type="EMBL" id="PEQ26031.1"/>
    </source>
</evidence>
<dbReference type="InterPro" id="IPR034457">
    <property type="entry name" value="Organic_radical-activating"/>
</dbReference>
<keyword evidence="15" id="KW-1185">Reference proteome</keyword>
<dbReference type="InterPro" id="IPR017896">
    <property type="entry name" value="4Fe4S_Fe-S-bd"/>
</dbReference>
<dbReference type="SUPFAM" id="SSF102114">
    <property type="entry name" value="Radical SAM enzymes"/>
    <property type="match status" value="1"/>
</dbReference>
<dbReference type="InterPro" id="IPR013785">
    <property type="entry name" value="Aldolase_TIM"/>
</dbReference>
<dbReference type="Proteomes" id="UP000220611">
    <property type="component" value="Unassembled WGS sequence"/>
</dbReference>
<dbReference type="InterPro" id="IPR040074">
    <property type="entry name" value="BssD/PflA/YjjW"/>
</dbReference>
<comment type="catalytic activity">
    <reaction evidence="9">
        <text>glycyl-[protein] + reduced [flavodoxin] + S-adenosyl-L-methionine = glycin-2-yl radical-[protein] + semiquinone [flavodoxin] + 5'-deoxyadenosine + L-methionine + H(+)</text>
        <dbReference type="Rhea" id="RHEA:61976"/>
        <dbReference type="Rhea" id="RHEA-COMP:10622"/>
        <dbReference type="Rhea" id="RHEA-COMP:14480"/>
        <dbReference type="Rhea" id="RHEA-COMP:15993"/>
        <dbReference type="Rhea" id="RHEA-COMP:15994"/>
        <dbReference type="ChEBI" id="CHEBI:15378"/>
        <dbReference type="ChEBI" id="CHEBI:17319"/>
        <dbReference type="ChEBI" id="CHEBI:29947"/>
        <dbReference type="ChEBI" id="CHEBI:32722"/>
        <dbReference type="ChEBI" id="CHEBI:57618"/>
        <dbReference type="ChEBI" id="CHEBI:57844"/>
        <dbReference type="ChEBI" id="CHEBI:59789"/>
        <dbReference type="ChEBI" id="CHEBI:140311"/>
    </reaction>
</comment>
<dbReference type="eggNOG" id="COG1180">
    <property type="taxonomic scope" value="Bacteria"/>
</dbReference>
<dbReference type="OrthoDB" id="9782387at2"/>
<comment type="caution">
    <text evidence="12">The sequence shown here is derived from an EMBL/GenBank/DDBJ whole genome shotgun (WGS) entry which is preliminary data.</text>
</comment>
<dbReference type="GO" id="GO:0016491">
    <property type="term" value="F:oxidoreductase activity"/>
    <property type="evidence" value="ECO:0007669"/>
    <property type="project" value="UniProtKB-KW"/>
</dbReference>
<dbReference type="NCBIfam" id="TIGR02494">
    <property type="entry name" value="PFLE_PFLC"/>
    <property type="match status" value="1"/>
</dbReference>
<evidence type="ECO:0000313" key="14">
    <source>
        <dbReference type="Proteomes" id="UP000003490"/>
    </source>
</evidence>
<reference evidence="12 14" key="2">
    <citation type="submission" date="2007-08" db="EMBL/GenBank/DDBJ databases">
        <authorList>
            <person name="Fulton L."/>
            <person name="Clifton S."/>
            <person name="Fulton B."/>
            <person name="Xu J."/>
            <person name="Minx P."/>
            <person name="Pepin K.H."/>
            <person name="Johnson M."/>
            <person name="Thiruvilangam P."/>
            <person name="Bhonagiri V."/>
            <person name="Nash W.E."/>
            <person name="Wang C."/>
            <person name="Mardis E.R."/>
            <person name="Wilson R.K."/>
        </authorList>
    </citation>
    <scope>NUCLEOTIDE SEQUENCE [LARGE SCALE GENOMIC DNA]</scope>
    <source>
        <strain evidence="12 14">DSM 753</strain>
    </source>
</reference>
<dbReference type="GO" id="GO:0046872">
    <property type="term" value="F:metal ion binding"/>
    <property type="evidence" value="ECO:0007669"/>
    <property type="project" value="UniProtKB-KW"/>
</dbReference>
<proteinExistence type="inferred from homology"/>
<feature type="domain" description="Radical SAM core" evidence="11">
    <location>
        <begin position="23"/>
        <end position="274"/>
    </location>
</feature>
<keyword evidence="3" id="KW-0004">4Fe-4S</keyword>
<dbReference type="EMBL" id="NOXF01000001">
    <property type="protein sequence ID" value="PEQ26031.1"/>
    <property type="molecule type" value="Genomic_DNA"/>
</dbReference>